<dbReference type="OrthoDB" id="9804712at2"/>
<dbReference type="Pfam" id="PF00015">
    <property type="entry name" value="MCPsignal"/>
    <property type="match status" value="1"/>
</dbReference>
<dbReference type="SMART" id="SM00304">
    <property type="entry name" value="HAMP"/>
    <property type="match status" value="1"/>
</dbReference>
<feature type="domain" description="HAMP" evidence="10">
    <location>
        <begin position="190"/>
        <end position="243"/>
    </location>
</feature>
<accession>A0A1G6JS11</accession>
<evidence type="ECO:0000256" key="1">
    <source>
        <dbReference type="ARBA" id="ARBA00004236"/>
    </source>
</evidence>
<dbReference type="InterPro" id="IPR004090">
    <property type="entry name" value="Chemotax_Me-accpt_rcpt"/>
</dbReference>
<reference evidence="12" key="1">
    <citation type="submission" date="2016-10" db="EMBL/GenBank/DDBJ databases">
        <authorList>
            <person name="Varghese N."/>
            <person name="Submissions S."/>
        </authorList>
    </citation>
    <scope>NUCLEOTIDE SEQUENCE [LARGE SCALE GENOMIC DNA]</scope>
    <source>
        <strain evidence="12">DSM 21620</strain>
    </source>
</reference>
<dbReference type="EMBL" id="FMZB01000001">
    <property type="protein sequence ID" value="SDC21477.1"/>
    <property type="molecule type" value="Genomic_DNA"/>
</dbReference>
<dbReference type="PROSITE" id="PS50885">
    <property type="entry name" value="HAMP"/>
    <property type="match status" value="1"/>
</dbReference>
<name>A0A1G6JS11_9BACI</name>
<keyword evidence="12" id="KW-1185">Reference proteome</keyword>
<dbReference type="GO" id="GO:0004888">
    <property type="term" value="F:transmembrane signaling receptor activity"/>
    <property type="evidence" value="ECO:0007669"/>
    <property type="project" value="InterPro"/>
</dbReference>
<evidence type="ECO:0000256" key="6">
    <source>
        <dbReference type="PROSITE-ProRule" id="PRU00284"/>
    </source>
</evidence>
<protein>
    <submittedName>
        <fullName evidence="11">Methyl-accepting chemotaxis protein</fullName>
    </submittedName>
</protein>
<dbReference type="InterPro" id="IPR004089">
    <property type="entry name" value="MCPsignal_dom"/>
</dbReference>
<dbReference type="STRING" id="361279.SAMN05421663_101678"/>
<evidence type="ECO:0000256" key="3">
    <source>
        <dbReference type="ARBA" id="ARBA00023136"/>
    </source>
</evidence>
<dbReference type="PANTHER" id="PTHR32089:SF112">
    <property type="entry name" value="LYSOZYME-LIKE PROTEIN-RELATED"/>
    <property type="match status" value="1"/>
</dbReference>
<evidence type="ECO:0000256" key="4">
    <source>
        <dbReference type="ARBA" id="ARBA00023224"/>
    </source>
</evidence>
<dbReference type="GO" id="GO:0005886">
    <property type="term" value="C:plasma membrane"/>
    <property type="evidence" value="ECO:0007669"/>
    <property type="project" value="UniProtKB-SubCell"/>
</dbReference>
<keyword evidence="8" id="KW-0812">Transmembrane</keyword>
<dbReference type="SMART" id="SM00283">
    <property type="entry name" value="MA"/>
    <property type="match status" value="1"/>
</dbReference>
<sequence length="553" mass="60402">MKLTRKLFLQSAATSILALALIAFIIFSMVRINASSYEQVQHLLQLQQLDSQLNNAGQILKNTTTIRTDTSAAELRSYLEQSQSSFEQLAATSEGQSSAYLNAGLEKYAEWQGEVTSLLTNVNEMEALRLSSRVQGLLNDIYMANAYSTAAYEDEQLALQNQITFVIVVSVVGVLLLILITSYTSRRTSKSIANPLLALASRTNQIASGDLTVQPIEKAGSLEISEMNLSFGQMTEQLKSLIRSIEKASDEVAGMSEEIDKDNRNLQALHKEIAASVGEITSGSQRISSDLQQTVALIEQMDKQGSENSAFATETVELGKLASEAALRGRETVQNQQKLTVRNGESRELMEASLRDFIQYSQQIEQMVASVASVAEQTNLLALNAAIEAARAGEAGKGFAVVAEEIRKLADESKSSADSIYQTVGAIRKGTMNLSEAVQFGHETAKAETASMESMESSFVEIEEKFESIANRLHQIQSGSVQSERFGAEVLARVEQISSTLQENTAKTDVVHHSTNAQYGAYEQLAMTVGQLDRVTRELQEAVSVFRTEDAES</sequence>
<keyword evidence="3 8" id="KW-0472">Membrane</keyword>
<evidence type="ECO:0000259" key="10">
    <source>
        <dbReference type="PROSITE" id="PS50885"/>
    </source>
</evidence>
<dbReference type="InterPro" id="IPR003660">
    <property type="entry name" value="HAMP_dom"/>
</dbReference>
<keyword evidence="2" id="KW-1003">Cell membrane</keyword>
<evidence type="ECO:0000313" key="12">
    <source>
        <dbReference type="Proteomes" id="UP000198666"/>
    </source>
</evidence>
<evidence type="ECO:0000256" key="7">
    <source>
        <dbReference type="SAM" id="Coils"/>
    </source>
</evidence>
<feature type="coiled-coil region" evidence="7">
    <location>
        <begin position="231"/>
        <end position="272"/>
    </location>
</feature>
<organism evidence="11 12">
    <name type="scientific">Terribacillus halophilus</name>
    <dbReference type="NCBI Taxonomy" id="361279"/>
    <lineage>
        <taxon>Bacteria</taxon>
        <taxon>Bacillati</taxon>
        <taxon>Bacillota</taxon>
        <taxon>Bacilli</taxon>
        <taxon>Bacillales</taxon>
        <taxon>Bacillaceae</taxon>
        <taxon>Terribacillus</taxon>
    </lineage>
</organism>
<feature type="transmembrane region" description="Helical" evidence="8">
    <location>
        <begin position="163"/>
        <end position="183"/>
    </location>
</feature>
<evidence type="ECO:0000256" key="8">
    <source>
        <dbReference type="SAM" id="Phobius"/>
    </source>
</evidence>
<keyword evidence="7" id="KW-0175">Coiled coil</keyword>
<keyword evidence="4 6" id="KW-0807">Transducer</keyword>
<proteinExistence type="inferred from homology"/>
<dbReference type="RefSeq" id="WP_093725820.1">
    <property type="nucleotide sequence ID" value="NZ_FMZB01000001.1"/>
</dbReference>
<evidence type="ECO:0000313" key="11">
    <source>
        <dbReference type="EMBL" id="SDC21477.1"/>
    </source>
</evidence>
<dbReference type="GO" id="GO:0006935">
    <property type="term" value="P:chemotaxis"/>
    <property type="evidence" value="ECO:0007669"/>
    <property type="project" value="InterPro"/>
</dbReference>
<dbReference type="Gene3D" id="1.10.287.950">
    <property type="entry name" value="Methyl-accepting chemotaxis protein"/>
    <property type="match status" value="1"/>
</dbReference>
<dbReference type="PRINTS" id="PR00260">
    <property type="entry name" value="CHEMTRNSDUCR"/>
</dbReference>
<dbReference type="GO" id="GO:0007165">
    <property type="term" value="P:signal transduction"/>
    <property type="evidence" value="ECO:0007669"/>
    <property type="project" value="UniProtKB-KW"/>
</dbReference>
<gene>
    <name evidence="11" type="ORF">SAMN05421663_101678</name>
</gene>
<dbReference type="CDD" id="cd06225">
    <property type="entry name" value="HAMP"/>
    <property type="match status" value="1"/>
</dbReference>
<feature type="domain" description="Methyl-accepting transducer" evidence="9">
    <location>
        <begin position="262"/>
        <end position="498"/>
    </location>
</feature>
<dbReference type="PANTHER" id="PTHR32089">
    <property type="entry name" value="METHYL-ACCEPTING CHEMOTAXIS PROTEIN MCPB"/>
    <property type="match status" value="1"/>
</dbReference>
<evidence type="ECO:0000256" key="2">
    <source>
        <dbReference type="ARBA" id="ARBA00022475"/>
    </source>
</evidence>
<dbReference type="PROSITE" id="PS50111">
    <property type="entry name" value="CHEMOTAXIS_TRANSDUC_2"/>
    <property type="match status" value="1"/>
</dbReference>
<keyword evidence="8" id="KW-1133">Transmembrane helix</keyword>
<evidence type="ECO:0000259" key="9">
    <source>
        <dbReference type="PROSITE" id="PS50111"/>
    </source>
</evidence>
<comment type="similarity">
    <text evidence="5">Belongs to the methyl-accepting chemotaxis (MCP) protein family.</text>
</comment>
<evidence type="ECO:0000256" key="5">
    <source>
        <dbReference type="ARBA" id="ARBA00029447"/>
    </source>
</evidence>
<dbReference type="Proteomes" id="UP000198666">
    <property type="component" value="Unassembled WGS sequence"/>
</dbReference>
<dbReference type="SUPFAM" id="SSF58104">
    <property type="entry name" value="Methyl-accepting chemotaxis protein (MCP) signaling domain"/>
    <property type="match status" value="1"/>
</dbReference>
<dbReference type="AlphaFoldDB" id="A0A1G6JS11"/>
<dbReference type="Pfam" id="PF00672">
    <property type="entry name" value="HAMP"/>
    <property type="match status" value="1"/>
</dbReference>
<comment type="subcellular location">
    <subcellularLocation>
        <location evidence="1">Cell membrane</location>
    </subcellularLocation>
</comment>